<evidence type="ECO:0000313" key="2">
    <source>
        <dbReference type="Proteomes" id="UP000325579"/>
    </source>
</evidence>
<sequence>MPFPLLNLPTELRLETYYHLFGISPTTRLFLQYLPGYLTGCKHPYHTFEILHSALPTPHVTEYQDQSLQGSNALFYSETFFVLPGLRTINCLNGIGAQRRRCIRRLSIEYGVPESRKVIGNDTQDSMQALPERLMDVERVDVLELRIFSKLYTDDPSLVRRGALHFGNRLSHSYYMAFSSQSGCHEWVVYRLWGIQNHSYGFLRIRLI</sequence>
<dbReference type="Proteomes" id="UP000325579">
    <property type="component" value="Unassembled WGS sequence"/>
</dbReference>
<reference evidence="1 2" key="1">
    <citation type="submission" date="2019-04" db="EMBL/GenBank/DDBJ databases">
        <authorList>
            <consortium name="DOE Joint Genome Institute"/>
            <person name="Mondo S."/>
            <person name="Kjaerbolling I."/>
            <person name="Vesth T."/>
            <person name="Frisvad J.C."/>
            <person name="Nybo J.L."/>
            <person name="Theobald S."/>
            <person name="Kildgaard S."/>
            <person name="Isbrandt T."/>
            <person name="Kuo A."/>
            <person name="Sato A."/>
            <person name="Lyhne E.K."/>
            <person name="Kogle M.E."/>
            <person name="Wiebenga A."/>
            <person name="Kun R.S."/>
            <person name="Lubbers R.J."/>
            <person name="Makela M.R."/>
            <person name="Barry K."/>
            <person name="Chovatia M."/>
            <person name="Clum A."/>
            <person name="Daum C."/>
            <person name="Haridas S."/>
            <person name="He G."/>
            <person name="LaButti K."/>
            <person name="Lipzen A."/>
            <person name="Riley R."/>
            <person name="Salamov A."/>
            <person name="Simmons B.A."/>
            <person name="Magnuson J.K."/>
            <person name="Henrissat B."/>
            <person name="Mortensen U.H."/>
            <person name="Larsen T.O."/>
            <person name="Devries R.P."/>
            <person name="Grigoriev I.V."/>
            <person name="Machida M."/>
            <person name="Baker S.E."/>
            <person name="Andersen M.R."/>
            <person name="Cantor M.N."/>
            <person name="Hua S.X."/>
        </authorList>
    </citation>
    <scope>NUCLEOTIDE SEQUENCE [LARGE SCALE GENOMIC DNA]</scope>
    <source>
        <strain evidence="1 2">CBS 119388</strain>
    </source>
</reference>
<organism evidence="1 2">
    <name type="scientific">Aspergillus pseudonomiae</name>
    <dbReference type="NCBI Taxonomy" id="1506151"/>
    <lineage>
        <taxon>Eukaryota</taxon>
        <taxon>Fungi</taxon>
        <taxon>Dikarya</taxon>
        <taxon>Ascomycota</taxon>
        <taxon>Pezizomycotina</taxon>
        <taxon>Eurotiomycetes</taxon>
        <taxon>Eurotiomycetidae</taxon>
        <taxon>Eurotiales</taxon>
        <taxon>Aspergillaceae</taxon>
        <taxon>Aspergillus</taxon>
        <taxon>Aspergillus subgen. Circumdati</taxon>
    </lineage>
</organism>
<gene>
    <name evidence="1" type="ORF">BDV37DRAFT_281103</name>
</gene>
<dbReference type="EMBL" id="ML736755">
    <property type="protein sequence ID" value="KAE8406192.1"/>
    <property type="molecule type" value="Genomic_DNA"/>
</dbReference>
<name>A0A5N7DIB2_9EURO</name>
<dbReference type="AlphaFoldDB" id="A0A5N7DIB2"/>
<protein>
    <submittedName>
        <fullName evidence="1">Uncharacterized protein</fullName>
    </submittedName>
</protein>
<accession>A0A5N7DIB2</accession>
<dbReference type="RefSeq" id="XP_031943511.1">
    <property type="nucleotide sequence ID" value="XM_032086745.1"/>
</dbReference>
<evidence type="ECO:0000313" key="1">
    <source>
        <dbReference type="EMBL" id="KAE8406192.1"/>
    </source>
</evidence>
<keyword evidence="2" id="KW-1185">Reference proteome</keyword>
<dbReference type="GeneID" id="43671436"/>
<proteinExistence type="predicted"/>